<feature type="short sequence motif" description="GXGXXG" evidence="2">
    <location>
        <begin position="100"/>
        <end position="105"/>
    </location>
</feature>
<feature type="short sequence motif" description="DGA/G" evidence="2">
    <location>
        <begin position="271"/>
        <end position="273"/>
    </location>
</feature>
<dbReference type="InterPro" id="IPR016035">
    <property type="entry name" value="Acyl_Trfase/lysoPLipase"/>
</dbReference>
<feature type="signal peptide" evidence="4">
    <location>
        <begin position="1"/>
        <end position="25"/>
    </location>
</feature>
<evidence type="ECO:0000256" key="4">
    <source>
        <dbReference type="SAM" id="SignalP"/>
    </source>
</evidence>
<keyword evidence="2" id="KW-0442">Lipid degradation</keyword>
<evidence type="ECO:0000313" key="6">
    <source>
        <dbReference type="EMBL" id="GJE27472.1"/>
    </source>
</evidence>
<keyword evidence="2" id="KW-0378">Hydrolase</keyword>
<reference evidence="6" key="1">
    <citation type="journal article" date="2021" name="Front. Microbiol.">
        <title>Comprehensive Comparative Genomics and Phenotyping of Methylobacterium Species.</title>
        <authorList>
            <person name="Alessa O."/>
            <person name="Ogura Y."/>
            <person name="Fujitani Y."/>
            <person name="Takami H."/>
            <person name="Hayashi T."/>
            <person name="Sahin N."/>
            <person name="Tani A."/>
        </authorList>
    </citation>
    <scope>NUCLEOTIDE SEQUENCE</scope>
    <source>
        <strain evidence="6">NBRC 15689</strain>
    </source>
</reference>
<name>A0ABQ4TBN6_METOR</name>
<dbReference type="RefSeq" id="WP_238311333.1">
    <property type="nucleotide sequence ID" value="NZ_BPQV01000006.1"/>
</dbReference>
<proteinExistence type="predicted"/>
<keyword evidence="1 2" id="KW-0443">Lipid metabolism</keyword>
<feature type="active site" description="Nucleophile" evidence="2">
    <location>
        <position position="131"/>
    </location>
</feature>
<dbReference type="InterPro" id="IPR002641">
    <property type="entry name" value="PNPLA_dom"/>
</dbReference>
<feature type="compositionally biased region" description="Basic and acidic residues" evidence="3">
    <location>
        <begin position="31"/>
        <end position="48"/>
    </location>
</feature>
<keyword evidence="7" id="KW-1185">Reference proteome</keyword>
<comment type="caution">
    <text evidence="6">The sequence shown here is derived from an EMBL/GenBank/DDBJ whole genome shotgun (WGS) entry which is preliminary data.</text>
</comment>
<dbReference type="PROSITE" id="PS51635">
    <property type="entry name" value="PNPLA"/>
    <property type="match status" value="1"/>
</dbReference>
<dbReference type="Gene3D" id="3.40.1090.10">
    <property type="entry name" value="Cytosolic phospholipase A2 catalytic domain"/>
    <property type="match status" value="1"/>
</dbReference>
<sequence>MSGLTKRHVLAGAFSLTLAAGTAEAKPTHRKMLDKSAGRPDGEGGERQGDRIAFTAEEAAHARPAGLPQAFRIAGDDSEAFAALLAGASRATDPWLVMSGGGENGAFGAGLLCGWSQAGNRPEFGVITGVSTGALIAPFAFVGAQADDALRRNYTEISAADVFEFGATPVSLTDTWPLKERIDAAVTPALLKAVAAEHAKGRRLLVATTQIDTERPILWDMGALASEGGPAALTLFRAIILASTAVPGVFPPVRLPVVSAEGKAFEELHADGGAMGPFFLAPAEAVAGETNRALTLPAREVYLIVHNRLTPEFQMAGLSTLGVLGRSMSAAIKAQTRAALALTRAYAARTNLDLRVAQIDGRFPDISAAPFDRGYMRALFAHGEALGRDGTGFAPAAQSNDRALAAMR</sequence>
<feature type="active site" description="Proton acceptor" evidence="2">
    <location>
        <position position="271"/>
    </location>
</feature>
<reference evidence="6" key="2">
    <citation type="submission" date="2021-08" db="EMBL/GenBank/DDBJ databases">
        <authorList>
            <person name="Tani A."/>
            <person name="Ola A."/>
            <person name="Ogura Y."/>
            <person name="Katsura K."/>
            <person name="Hayashi T."/>
        </authorList>
    </citation>
    <scope>NUCLEOTIDE SEQUENCE</scope>
    <source>
        <strain evidence="6">NBRC 15689</strain>
    </source>
</reference>
<feature type="domain" description="PNPLA" evidence="5">
    <location>
        <begin position="96"/>
        <end position="284"/>
    </location>
</feature>
<dbReference type="Pfam" id="PF01734">
    <property type="entry name" value="Patatin"/>
    <property type="match status" value="1"/>
</dbReference>
<organism evidence="6 7">
    <name type="scientific">Methylobacterium organophilum</name>
    <dbReference type="NCBI Taxonomy" id="410"/>
    <lineage>
        <taxon>Bacteria</taxon>
        <taxon>Pseudomonadati</taxon>
        <taxon>Pseudomonadota</taxon>
        <taxon>Alphaproteobacteria</taxon>
        <taxon>Hyphomicrobiales</taxon>
        <taxon>Methylobacteriaceae</taxon>
        <taxon>Methylobacterium</taxon>
    </lineage>
</organism>
<feature type="chain" id="PRO_5046573164" description="PNPLA domain-containing protein" evidence="4">
    <location>
        <begin position="26"/>
        <end position="408"/>
    </location>
</feature>
<feature type="region of interest" description="Disordered" evidence="3">
    <location>
        <begin position="25"/>
        <end position="48"/>
    </location>
</feature>
<evidence type="ECO:0000259" key="5">
    <source>
        <dbReference type="PROSITE" id="PS51635"/>
    </source>
</evidence>
<gene>
    <name evidence="6" type="ORF">LKMONMHP_2331</name>
</gene>
<protein>
    <recommendedName>
        <fullName evidence="5">PNPLA domain-containing protein</fullName>
    </recommendedName>
</protein>
<evidence type="ECO:0000256" key="1">
    <source>
        <dbReference type="ARBA" id="ARBA00023098"/>
    </source>
</evidence>
<feature type="short sequence motif" description="GXSXG" evidence="2">
    <location>
        <begin position="129"/>
        <end position="133"/>
    </location>
</feature>
<evidence type="ECO:0000256" key="3">
    <source>
        <dbReference type="SAM" id="MobiDB-lite"/>
    </source>
</evidence>
<dbReference type="EMBL" id="BPQV01000006">
    <property type="protein sequence ID" value="GJE27472.1"/>
    <property type="molecule type" value="Genomic_DNA"/>
</dbReference>
<dbReference type="SUPFAM" id="SSF52151">
    <property type="entry name" value="FabD/lysophospholipase-like"/>
    <property type="match status" value="1"/>
</dbReference>
<dbReference type="Proteomes" id="UP001055156">
    <property type="component" value="Unassembled WGS sequence"/>
</dbReference>
<evidence type="ECO:0000313" key="7">
    <source>
        <dbReference type="Proteomes" id="UP001055156"/>
    </source>
</evidence>
<accession>A0ABQ4TBN6</accession>
<keyword evidence="4" id="KW-0732">Signal</keyword>
<evidence type="ECO:0000256" key="2">
    <source>
        <dbReference type="PROSITE-ProRule" id="PRU01161"/>
    </source>
</evidence>